<comment type="caution">
    <text evidence="3">The sequence shown here is derived from an EMBL/GenBank/DDBJ whole genome shotgun (WGS) entry which is preliminary data.</text>
</comment>
<dbReference type="PANTHER" id="PTHR33273">
    <property type="entry name" value="DOMAIN-CONTAINING PROTEIN, PUTATIVE-RELATED"/>
    <property type="match status" value="1"/>
</dbReference>
<dbReference type="Pfam" id="PF07530">
    <property type="entry name" value="PRE_C2HC"/>
    <property type="match status" value="1"/>
</dbReference>
<feature type="compositionally biased region" description="Acidic residues" evidence="1">
    <location>
        <begin position="133"/>
        <end position="142"/>
    </location>
</feature>
<gene>
    <name evidence="3" type="primary">jg2579</name>
    <name evidence="3" type="ORF">PAEG_LOCUS1480</name>
</gene>
<evidence type="ECO:0000259" key="2">
    <source>
        <dbReference type="SMART" id="SM00596"/>
    </source>
</evidence>
<protein>
    <submittedName>
        <fullName evidence="3">Jg2579 protein</fullName>
    </submittedName>
</protein>
<dbReference type="InterPro" id="IPR006579">
    <property type="entry name" value="Pre_C2HC_dom"/>
</dbReference>
<accession>A0A8S4QGL0</accession>
<keyword evidence="4" id="KW-1185">Reference proteome</keyword>
<reference evidence="3" key="1">
    <citation type="submission" date="2022-03" db="EMBL/GenBank/DDBJ databases">
        <authorList>
            <person name="Lindestad O."/>
        </authorList>
    </citation>
    <scope>NUCLEOTIDE SEQUENCE</scope>
</reference>
<feature type="region of interest" description="Disordered" evidence="1">
    <location>
        <begin position="344"/>
        <end position="424"/>
    </location>
</feature>
<feature type="compositionally biased region" description="Polar residues" evidence="1">
    <location>
        <begin position="55"/>
        <end position="73"/>
    </location>
</feature>
<feature type="compositionally biased region" description="Low complexity" evidence="1">
    <location>
        <begin position="102"/>
        <end position="120"/>
    </location>
</feature>
<feature type="domain" description="Pre-C2HC" evidence="2">
    <location>
        <begin position="233"/>
        <end position="302"/>
    </location>
</feature>
<dbReference type="Proteomes" id="UP000838756">
    <property type="component" value="Unassembled WGS sequence"/>
</dbReference>
<evidence type="ECO:0000256" key="1">
    <source>
        <dbReference type="SAM" id="MobiDB-lite"/>
    </source>
</evidence>
<dbReference type="OrthoDB" id="7477923at2759"/>
<proteinExistence type="predicted"/>
<dbReference type="SMART" id="SM00596">
    <property type="entry name" value="PRE_C2HC"/>
    <property type="match status" value="1"/>
</dbReference>
<dbReference type="AlphaFoldDB" id="A0A8S4QGL0"/>
<evidence type="ECO:0000313" key="4">
    <source>
        <dbReference type="Proteomes" id="UP000838756"/>
    </source>
</evidence>
<feature type="compositionally biased region" description="Low complexity" evidence="1">
    <location>
        <begin position="395"/>
        <end position="405"/>
    </location>
</feature>
<sequence length="475" mass="51989">MAALNANFNLQALIKDLQVRNPDYLSQFMTQCGPPAPSPQDTPLGFLETPLSPDPSEQSAMESEPQPQTTKQNFVAAPASSDMEDDGFQTVASKRQKRKLKATTANPPKRATTKATTASPSPAPSPSQTVVENCDESEDSPMTDERRERVPPLFIREKSAWERIIPLIDAANISFNGARSTNIGIRVQCPSSTDHRQLSALLRHENVGFHSYALEDERTLRVVIRGLPVELSAEHIKEDLLSKDLPVQEVHRMYHNKTKTPYELCLVILDLSPQGKAIFDVRSICRLTGLRVETPRNRGAIGQCHRCQLYGHSARNCHARPRCVKCLGDHGTADCLRKDKTPRASPYVAVSPPGRRHPPSQPQRPIEKFVPAPAPATNAWNKPLPKSAAPTTASKVTPPTVTKAAPPSPPAPKEPTGSGSITESKSVKSLMKVIATFGRAEFALCMSKLNDPHYCRLTACIEHADLILAIEATTP</sequence>
<name>A0A8S4QGL0_9NEOP</name>
<feature type="region of interest" description="Disordered" evidence="1">
    <location>
        <begin position="28"/>
        <end position="147"/>
    </location>
</feature>
<evidence type="ECO:0000313" key="3">
    <source>
        <dbReference type="EMBL" id="CAH2209071.1"/>
    </source>
</evidence>
<dbReference type="PANTHER" id="PTHR33273:SF2">
    <property type="entry name" value="ENDONUCLEASE_EXONUCLEASE_PHOSPHATASE DOMAIN-CONTAINING PROTEIN"/>
    <property type="match status" value="1"/>
</dbReference>
<organism evidence="3 4">
    <name type="scientific">Pararge aegeria aegeria</name>
    <dbReference type="NCBI Taxonomy" id="348720"/>
    <lineage>
        <taxon>Eukaryota</taxon>
        <taxon>Metazoa</taxon>
        <taxon>Ecdysozoa</taxon>
        <taxon>Arthropoda</taxon>
        <taxon>Hexapoda</taxon>
        <taxon>Insecta</taxon>
        <taxon>Pterygota</taxon>
        <taxon>Neoptera</taxon>
        <taxon>Endopterygota</taxon>
        <taxon>Lepidoptera</taxon>
        <taxon>Glossata</taxon>
        <taxon>Ditrysia</taxon>
        <taxon>Papilionoidea</taxon>
        <taxon>Nymphalidae</taxon>
        <taxon>Satyrinae</taxon>
        <taxon>Satyrini</taxon>
        <taxon>Parargina</taxon>
        <taxon>Pararge</taxon>
    </lineage>
</organism>
<dbReference type="EMBL" id="CAKXAJ010005205">
    <property type="protein sequence ID" value="CAH2209071.1"/>
    <property type="molecule type" value="Genomic_DNA"/>
</dbReference>